<accession>A0A9N8HF69</accession>
<feature type="compositionally biased region" description="Basic and acidic residues" evidence="1">
    <location>
        <begin position="560"/>
        <end position="581"/>
    </location>
</feature>
<dbReference type="OrthoDB" id="56728at2759"/>
<evidence type="ECO:0000313" key="3">
    <source>
        <dbReference type="EMBL" id="CAB9511931.1"/>
    </source>
</evidence>
<feature type="compositionally biased region" description="Polar residues" evidence="1">
    <location>
        <begin position="440"/>
        <end position="450"/>
    </location>
</feature>
<evidence type="ECO:0000256" key="1">
    <source>
        <dbReference type="SAM" id="MobiDB-lite"/>
    </source>
</evidence>
<dbReference type="Pfam" id="PF20710">
    <property type="entry name" value="DUF6824"/>
    <property type="match status" value="1"/>
</dbReference>
<feature type="compositionally biased region" description="Gly residues" evidence="1">
    <location>
        <begin position="598"/>
        <end position="611"/>
    </location>
</feature>
<feature type="compositionally biased region" description="Low complexity" evidence="1">
    <location>
        <begin position="456"/>
        <end position="481"/>
    </location>
</feature>
<feature type="region of interest" description="Disordered" evidence="1">
    <location>
        <begin position="370"/>
        <end position="650"/>
    </location>
</feature>
<feature type="compositionally biased region" description="Low complexity" evidence="1">
    <location>
        <begin position="490"/>
        <end position="503"/>
    </location>
</feature>
<keyword evidence="4" id="KW-1185">Reference proteome</keyword>
<sequence>MAGNEESGSDEDAMSRIRLPRANDVLCGRGGHGTSHPGNLGFRMLVEKYKPKFQSAPRSEKSKIATAVVMAWRKQNPPGRFLSLSSESRGGDNLWHDIGDKLATRKANQGLREKGPNPGHLGIAPPPPPSAAAAPSSDISSVAAVATTNVPLVQGYPSAVAPPYSAMLSPALAASATNIPLPQGYPSGASVPAVAGGVAIQQGPQTKAVLGIHKAPIATTSSSKAATAPNLPLTHGYHSAAPAPVALSPASAAIAADIQSAQHSSAGMHKKPEARGAEGSSSGRGNAKQQNAAKREARRGKGGQAKQSIHKQHQQERVDMDGNVHRRVQDAEQQIQQIQFQVAQQAMQIQALQALQMHQHRQQLQQVPQYPQNLQQQPPSHSSQPMQQQQQPPRQSQQAVPVQQQQPPTQSQQAVPVQQQPVQERPQSSLLRHQLEMFNASHQQSVNANGEATAYSSSGASSDSPVPVSTSTGRGAASSSSEPYGEPNTGSSSGQEAQSSSSEPCADIGAPVDTDDSEYKALDRASFPPAAKLTKHAFSSSDEDRSRNNTFDGVDGESSDENRSGDDGRDVPSKSKARDDNLSDTESNKTGSMEDGGESGGSVSGGAGSSGGEADRSSSSSSDEQQRRKHKPSKMSKRQGTRLPRPNSHG</sequence>
<proteinExistence type="predicted"/>
<comment type="caution">
    <text evidence="3">The sequence shown here is derived from an EMBL/GenBank/DDBJ whole genome shotgun (WGS) entry which is preliminary data.</text>
</comment>
<feature type="compositionally biased region" description="Low complexity" evidence="1">
    <location>
        <begin position="370"/>
        <end position="429"/>
    </location>
</feature>
<protein>
    <submittedName>
        <fullName evidence="3">Transcriptional regulator</fullName>
    </submittedName>
</protein>
<gene>
    <name evidence="3" type="ORF">SEMRO_510_G157190.1</name>
</gene>
<dbReference type="Proteomes" id="UP001153069">
    <property type="component" value="Unassembled WGS sequence"/>
</dbReference>
<feature type="domain" description="DUF6824" evidence="2">
    <location>
        <begin position="24"/>
        <end position="113"/>
    </location>
</feature>
<dbReference type="AlphaFoldDB" id="A0A9N8HF69"/>
<dbReference type="EMBL" id="CAICTM010000509">
    <property type="protein sequence ID" value="CAB9511931.1"/>
    <property type="molecule type" value="Genomic_DNA"/>
</dbReference>
<dbReference type="InterPro" id="IPR049227">
    <property type="entry name" value="DUF6824"/>
</dbReference>
<organism evidence="3 4">
    <name type="scientific">Seminavis robusta</name>
    <dbReference type="NCBI Taxonomy" id="568900"/>
    <lineage>
        <taxon>Eukaryota</taxon>
        <taxon>Sar</taxon>
        <taxon>Stramenopiles</taxon>
        <taxon>Ochrophyta</taxon>
        <taxon>Bacillariophyta</taxon>
        <taxon>Bacillariophyceae</taxon>
        <taxon>Bacillariophycidae</taxon>
        <taxon>Naviculales</taxon>
        <taxon>Naviculaceae</taxon>
        <taxon>Seminavis</taxon>
    </lineage>
</organism>
<feature type="compositionally biased region" description="Basic residues" evidence="1">
    <location>
        <begin position="627"/>
        <end position="640"/>
    </location>
</feature>
<feature type="region of interest" description="Disordered" evidence="1">
    <location>
        <begin position="110"/>
        <end position="136"/>
    </location>
</feature>
<evidence type="ECO:0000259" key="2">
    <source>
        <dbReference type="Pfam" id="PF20710"/>
    </source>
</evidence>
<feature type="region of interest" description="Disordered" evidence="1">
    <location>
        <begin position="258"/>
        <end position="319"/>
    </location>
</feature>
<name>A0A9N8HF69_9STRA</name>
<evidence type="ECO:0000313" key="4">
    <source>
        <dbReference type="Proteomes" id="UP001153069"/>
    </source>
</evidence>
<reference evidence="3" key="1">
    <citation type="submission" date="2020-06" db="EMBL/GenBank/DDBJ databases">
        <authorList>
            <consortium name="Plant Systems Biology data submission"/>
        </authorList>
    </citation>
    <scope>NUCLEOTIDE SEQUENCE</scope>
    <source>
        <strain evidence="3">D6</strain>
    </source>
</reference>